<sequence length="69" mass="7371">MTCAKSAVVRVAVVWGQEIAPRSSTIDKNGGCQDLCMRRLHATLAPETSAKGAGMDNRFSGFCDGFRHG</sequence>
<dbReference type="Proteomes" id="UP001318682">
    <property type="component" value="Chromosome"/>
</dbReference>
<reference evidence="2" key="2">
    <citation type="submission" date="2024-01" db="EMBL/GenBank/DDBJ databases">
        <title>Roseobacter fucihabitans sp. nov., isolated from the brown alga Fucus spiralis.</title>
        <authorList>
            <person name="Hahnke S."/>
            <person name="Berger M."/>
            <person name="Schlingloff A."/>
            <person name="Athale I."/>
            <person name="Neumann-Schaal M."/>
            <person name="Adenaya A."/>
            <person name="Poehlein A."/>
            <person name="Daniel R."/>
            <person name="Pertersen J."/>
            <person name="Brinkhoff T."/>
        </authorList>
    </citation>
    <scope>NUCLEOTIDE SEQUENCE [LARGE SCALE GENOMIC DNA]</scope>
    <source>
        <strain evidence="2">B14</strain>
    </source>
</reference>
<accession>A0ABZ2BQS3</accession>
<reference evidence="1 2" key="1">
    <citation type="submission" date="2015-07" db="EMBL/GenBank/DDBJ databases">
        <authorList>
            <person name="Voget S."/>
            <person name="Dogs M."/>
            <person name="Brinkhoff T.H."/>
            <person name="Daniel R."/>
        </authorList>
    </citation>
    <scope>NUCLEOTIDE SEQUENCE [LARGE SCALE GENOMIC DNA]</scope>
    <source>
        <strain evidence="1 2">B14</strain>
    </source>
</reference>
<keyword evidence="2" id="KW-1185">Reference proteome</keyword>
<evidence type="ECO:0000313" key="1">
    <source>
        <dbReference type="EMBL" id="WVX47577.1"/>
    </source>
</evidence>
<name>A0ABZ2BQS3_9RHOB</name>
<evidence type="ECO:0000313" key="2">
    <source>
        <dbReference type="Proteomes" id="UP001318682"/>
    </source>
</evidence>
<protein>
    <submittedName>
        <fullName evidence="1">Uncharacterized protein</fullName>
    </submittedName>
</protein>
<organism evidence="1 2">
    <name type="scientific">Roseobacter fucihabitans</name>
    <dbReference type="NCBI Taxonomy" id="1537242"/>
    <lineage>
        <taxon>Bacteria</taxon>
        <taxon>Pseudomonadati</taxon>
        <taxon>Pseudomonadota</taxon>
        <taxon>Alphaproteobacteria</taxon>
        <taxon>Rhodobacterales</taxon>
        <taxon>Roseobacteraceae</taxon>
        <taxon>Roseobacter</taxon>
    </lineage>
</organism>
<dbReference type="EMBL" id="CP143423">
    <property type="protein sequence ID" value="WVX47577.1"/>
    <property type="molecule type" value="Genomic_DNA"/>
</dbReference>
<gene>
    <name evidence="1" type="ORF">ROLI_006480</name>
</gene>
<proteinExistence type="predicted"/>